<feature type="compositionally biased region" description="Basic and acidic residues" evidence="2">
    <location>
        <begin position="45"/>
        <end position="55"/>
    </location>
</feature>
<evidence type="ECO:0000256" key="1">
    <source>
        <dbReference type="SAM" id="Coils"/>
    </source>
</evidence>
<feature type="compositionally biased region" description="Basic residues" evidence="2">
    <location>
        <begin position="384"/>
        <end position="400"/>
    </location>
</feature>
<feature type="region of interest" description="Disordered" evidence="2">
    <location>
        <begin position="1"/>
        <end position="55"/>
    </location>
</feature>
<accession>A0AAD1UIS2</accession>
<dbReference type="AlphaFoldDB" id="A0AAD1UIS2"/>
<feature type="coiled-coil region" evidence="1">
    <location>
        <begin position="260"/>
        <end position="294"/>
    </location>
</feature>
<feature type="compositionally biased region" description="Polar residues" evidence="2">
    <location>
        <begin position="1"/>
        <end position="12"/>
    </location>
</feature>
<feature type="coiled-coil region" evidence="1">
    <location>
        <begin position="149"/>
        <end position="224"/>
    </location>
</feature>
<evidence type="ECO:0000313" key="4">
    <source>
        <dbReference type="Proteomes" id="UP001295684"/>
    </source>
</evidence>
<feature type="compositionally biased region" description="Polar residues" evidence="2">
    <location>
        <begin position="424"/>
        <end position="433"/>
    </location>
</feature>
<dbReference type="EMBL" id="CAMPGE010007035">
    <property type="protein sequence ID" value="CAI2365959.1"/>
    <property type="molecule type" value="Genomic_DNA"/>
</dbReference>
<keyword evidence="1" id="KW-0175">Coiled coil</keyword>
<feature type="region of interest" description="Disordered" evidence="2">
    <location>
        <begin position="345"/>
        <end position="470"/>
    </location>
</feature>
<dbReference type="Proteomes" id="UP001295684">
    <property type="component" value="Unassembled WGS sequence"/>
</dbReference>
<proteinExistence type="predicted"/>
<evidence type="ECO:0000313" key="3">
    <source>
        <dbReference type="EMBL" id="CAI2365959.1"/>
    </source>
</evidence>
<comment type="caution">
    <text evidence="3">The sequence shown here is derived from an EMBL/GenBank/DDBJ whole genome shotgun (WGS) entry which is preliminary data.</text>
</comment>
<feature type="compositionally biased region" description="Basic and acidic residues" evidence="2">
    <location>
        <begin position="447"/>
        <end position="470"/>
    </location>
</feature>
<name>A0AAD1UIS2_EUPCR</name>
<organism evidence="3 4">
    <name type="scientific">Euplotes crassus</name>
    <dbReference type="NCBI Taxonomy" id="5936"/>
    <lineage>
        <taxon>Eukaryota</taxon>
        <taxon>Sar</taxon>
        <taxon>Alveolata</taxon>
        <taxon>Ciliophora</taxon>
        <taxon>Intramacronucleata</taxon>
        <taxon>Spirotrichea</taxon>
        <taxon>Hypotrichia</taxon>
        <taxon>Euplotida</taxon>
        <taxon>Euplotidae</taxon>
        <taxon>Moneuplotes</taxon>
    </lineage>
</organism>
<protein>
    <submittedName>
        <fullName evidence="3">Uncharacterized protein</fullName>
    </submittedName>
</protein>
<reference evidence="3" key="1">
    <citation type="submission" date="2023-07" db="EMBL/GenBank/DDBJ databases">
        <authorList>
            <consortium name="AG Swart"/>
            <person name="Singh M."/>
            <person name="Singh A."/>
            <person name="Seah K."/>
            <person name="Emmerich C."/>
        </authorList>
    </citation>
    <scope>NUCLEOTIDE SEQUENCE</scope>
    <source>
        <strain evidence="3">DP1</strain>
    </source>
</reference>
<feature type="compositionally biased region" description="Polar residues" evidence="2">
    <location>
        <begin position="352"/>
        <end position="364"/>
    </location>
</feature>
<gene>
    <name evidence="3" type="ORF">ECRASSUSDP1_LOCUS7228</name>
</gene>
<sequence length="470" mass="54444">MEENSYNHSQAHYGQGDYDQAEAQPNKQYSEDEDSAEIDFGLPEGAKEQDGGMKQEYRGEDAGEVMVMSIEGANDKMIFEIENLIQTMETKIEEFREFKEREKIQKRNDDPLYDRDSDLQIAQYKATRIKNEIKSMKKALFTAYDIDGIIKAENELKKLQKEADGLESEAYSLRKVKNANKQALKELDADAQITMRYKKSQNALSEAKTALKQQQELLKISERETTAEHNQVLQMEERCRQLSSLLIEHKRGGDAALPAPEIDENEIQQLEKEIEQLETQKREGEEKFKKVMTKMKADVKKAATENDMMRIKVKEKDQEARLNELKYRQLSRKVPYKTLKPLFTVRDKNMKNSKSTHYASQPLTSRGPFAKNDKTKIPSQTQFKIKKRKLPSVSKGKRRSTQSSEIVEEEPEDDRQKLLDLPDNSKSQNNTKTNADEHAKPFSVNRGRQEIQNIRDEIDKHNDSKENLKV</sequence>
<evidence type="ECO:0000256" key="2">
    <source>
        <dbReference type="SAM" id="MobiDB-lite"/>
    </source>
</evidence>
<keyword evidence="4" id="KW-1185">Reference proteome</keyword>